<evidence type="ECO:0000313" key="4">
    <source>
        <dbReference type="EMBL" id="XAM18617.1"/>
    </source>
</evidence>
<protein>
    <submittedName>
        <fullName evidence="4">Outer membrane beta-barrel protein</fullName>
    </submittedName>
</protein>
<reference evidence="4 5" key="1">
    <citation type="submission" date="2024-02" db="EMBL/GenBank/DDBJ databases">
        <title>Genome and pathogenicity analysis of Helicobacter mastomyrinus isolated from mice.</title>
        <authorList>
            <person name="Zhu L."/>
        </authorList>
    </citation>
    <scope>NUCLEOTIDE SEQUENCE [LARGE SCALE GENOMIC DNA]</scope>
    <source>
        <strain evidence="4 5">Hm-17</strain>
    </source>
</reference>
<evidence type="ECO:0000256" key="1">
    <source>
        <dbReference type="ARBA" id="ARBA00022729"/>
    </source>
</evidence>
<name>A0ABZ3F933_9HELI</name>
<evidence type="ECO:0000259" key="3">
    <source>
        <dbReference type="Pfam" id="PF13505"/>
    </source>
</evidence>
<feature type="chain" id="PRO_5046685443" evidence="2">
    <location>
        <begin position="23"/>
        <end position="214"/>
    </location>
</feature>
<dbReference type="InterPro" id="IPR011250">
    <property type="entry name" value="OMP/PagP_B-barrel"/>
</dbReference>
<dbReference type="Gene3D" id="2.40.160.20">
    <property type="match status" value="1"/>
</dbReference>
<proteinExistence type="predicted"/>
<feature type="signal peptide" evidence="2">
    <location>
        <begin position="1"/>
        <end position="22"/>
    </location>
</feature>
<dbReference type="EMBL" id="CP145316">
    <property type="protein sequence ID" value="XAM18617.1"/>
    <property type="molecule type" value="Genomic_DNA"/>
</dbReference>
<accession>A0ABZ3F933</accession>
<dbReference type="Proteomes" id="UP001434737">
    <property type="component" value="Chromosome"/>
</dbReference>
<keyword evidence="5" id="KW-1185">Reference proteome</keyword>
<evidence type="ECO:0000313" key="5">
    <source>
        <dbReference type="Proteomes" id="UP001434737"/>
    </source>
</evidence>
<dbReference type="SUPFAM" id="SSF56925">
    <property type="entry name" value="OMPA-like"/>
    <property type="match status" value="1"/>
</dbReference>
<dbReference type="InterPro" id="IPR027385">
    <property type="entry name" value="Beta-barrel_OMP"/>
</dbReference>
<evidence type="ECO:0000256" key="2">
    <source>
        <dbReference type="SAM" id="SignalP"/>
    </source>
</evidence>
<feature type="domain" description="Outer membrane protein beta-barrel" evidence="3">
    <location>
        <begin position="9"/>
        <end position="214"/>
    </location>
</feature>
<sequence length="214" mass="23031">MKKILISSVLSASLLCVANAQSSGLFVGVNAGVPITTPDYKGSLAATKDFFPTTGIGWAVGVDVGYKQALSQNYGLKWYLSYNYNQSKGSKDSEAIGKSEADINQHLITANVDYYFNFTPAFGAYLGIGVGYQQYNPTWKMGGATIPTEGAKGGLAVPVNVGLTYNFNDKNQILLGAKIPLVAYDYETNNPQTQTKGTATLRTYIVQIGYNLTF</sequence>
<dbReference type="RefSeq" id="WP_295699677.1">
    <property type="nucleotide sequence ID" value="NZ_CP145316.1"/>
</dbReference>
<organism evidence="4 5">
    <name type="scientific">Helicobacter mastomyrinus</name>
    <dbReference type="NCBI Taxonomy" id="287948"/>
    <lineage>
        <taxon>Bacteria</taxon>
        <taxon>Pseudomonadati</taxon>
        <taxon>Campylobacterota</taxon>
        <taxon>Epsilonproteobacteria</taxon>
        <taxon>Campylobacterales</taxon>
        <taxon>Helicobacteraceae</taxon>
        <taxon>Helicobacter</taxon>
    </lineage>
</organism>
<dbReference type="Pfam" id="PF13505">
    <property type="entry name" value="OMP_b-brl"/>
    <property type="match status" value="1"/>
</dbReference>
<gene>
    <name evidence="4" type="ORF">V3I05_02750</name>
</gene>
<keyword evidence="1 2" id="KW-0732">Signal</keyword>